<sequence>MDCWRLINLAGLLFSLYLVIYIQESLAFSLDSRQLEEKLGSRNSHFRLG</sequence>
<proteinExistence type="predicted"/>
<name>A0A5J5Q762_GOSBA</name>
<organism evidence="1 2">
    <name type="scientific">Gossypium barbadense</name>
    <name type="common">Sea Island cotton</name>
    <name type="synonym">Hibiscus barbadensis</name>
    <dbReference type="NCBI Taxonomy" id="3634"/>
    <lineage>
        <taxon>Eukaryota</taxon>
        <taxon>Viridiplantae</taxon>
        <taxon>Streptophyta</taxon>
        <taxon>Embryophyta</taxon>
        <taxon>Tracheophyta</taxon>
        <taxon>Spermatophyta</taxon>
        <taxon>Magnoliopsida</taxon>
        <taxon>eudicotyledons</taxon>
        <taxon>Gunneridae</taxon>
        <taxon>Pentapetalae</taxon>
        <taxon>rosids</taxon>
        <taxon>malvids</taxon>
        <taxon>Malvales</taxon>
        <taxon>Malvaceae</taxon>
        <taxon>Malvoideae</taxon>
        <taxon>Gossypium</taxon>
    </lineage>
</organism>
<gene>
    <name evidence="1" type="ORF">ES319_D09G262200v1</name>
</gene>
<reference evidence="2" key="1">
    <citation type="journal article" date="2020" name="Nat. Genet.">
        <title>Genomic diversifications of five Gossypium allopolyploid species and their impact on cotton improvement.</title>
        <authorList>
            <person name="Chen Z.J."/>
            <person name="Sreedasyam A."/>
            <person name="Ando A."/>
            <person name="Song Q."/>
            <person name="De Santiago L.M."/>
            <person name="Hulse-Kemp A.M."/>
            <person name="Ding M."/>
            <person name="Ye W."/>
            <person name="Kirkbride R.C."/>
            <person name="Jenkins J."/>
            <person name="Plott C."/>
            <person name="Lovell J."/>
            <person name="Lin Y.M."/>
            <person name="Vaughn R."/>
            <person name="Liu B."/>
            <person name="Simpson S."/>
            <person name="Scheffler B.E."/>
            <person name="Wen L."/>
            <person name="Saski C.A."/>
            <person name="Grover C.E."/>
            <person name="Hu G."/>
            <person name="Conover J.L."/>
            <person name="Carlson J.W."/>
            <person name="Shu S."/>
            <person name="Boston L.B."/>
            <person name="Williams M."/>
            <person name="Peterson D.G."/>
            <person name="McGee K."/>
            <person name="Jones D.C."/>
            <person name="Wendel J.F."/>
            <person name="Stelly D.M."/>
            <person name="Grimwood J."/>
            <person name="Schmutz J."/>
        </authorList>
    </citation>
    <scope>NUCLEOTIDE SEQUENCE [LARGE SCALE GENOMIC DNA]</scope>
    <source>
        <strain evidence="2">cv. 3-79</strain>
    </source>
</reference>
<dbReference type="AlphaFoldDB" id="A0A5J5Q762"/>
<dbReference type="Proteomes" id="UP000327439">
    <property type="component" value="Chromosome D09"/>
</dbReference>
<accession>A0A5J5Q762</accession>
<dbReference type="EMBL" id="CM018223">
    <property type="protein sequence ID" value="KAB2014936.1"/>
    <property type="molecule type" value="Genomic_DNA"/>
</dbReference>
<evidence type="ECO:0000313" key="1">
    <source>
        <dbReference type="EMBL" id="KAB2014936.1"/>
    </source>
</evidence>
<protein>
    <submittedName>
        <fullName evidence="1">Uncharacterized protein</fullName>
    </submittedName>
</protein>
<evidence type="ECO:0000313" key="2">
    <source>
        <dbReference type="Proteomes" id="UP000327439"/>
    </source>
</evidence>
<keyword evidence="2" id="KW-1185">Reference proteome</keyword>